<gene>
    <name evidence="1" type="ORF">F5148DRAFT_986404</name>
</gene>
<reference evidence="1" key="1">
    <citation type="submission" date="2021-03" db="EMBL/GenBank/DDBJ databases">
        <title>Evolutionary priming and transition to the ectomycorrhizal habit in an iconic lineage of mushroom-forming fungi: is preadaptation a requirement?</title>
        <authorList>
            <consortium name="DOE Joint Genome Institute"/>
            <person name="Looney B.P."/>
            <person name="Miyauchi S."/>
            <person name="Morin E."/>
            <person name="Drula E."/>
            <person name="Courty P.E."/>
            <person name="Chicoki N."/>
            <person name="Fauchery L."/>
            <person name="Kohler A."/>
            <person name="Kuo A."/>
            <person name="LaButti K."/>
            <person name="Pangilinan J."/>
            <person name="Lipzen A."/>
            <person name="Riley R."/>
            <person name="Andreopoulos W."/>
            <person name="He G."/>
            <person name="Johnson J."/>
            <person name="Barry K.W."/>
            <person name="Grigoriev I.V."/>
            <person name="Nagy L."/>
            <person name="Hibbett D."/>
            <person name="Henrissat B."/>
            <person name="Matheny P.B."/>
            <person name="Labbe J."/>
            <person name="Martin A.F."/>
        </authorList>
    </citation>
    <scope>NUCLEOTIDE SEQUENCE</scope>
    <source>
        <strain evidence="1">BPL698</strain>
    </source>
</reference>
<accession>A0ACC0TWI0</accession>
<sequence>MFGAFGGNAGITNQGLNTVINNGSISSTAASTLITGFHDGTTGDVYTQTPLNVGLVTGRIYTAPPAPGNATSFAIAVQALADATTAYNSISPASKQGGTDPGAGELGGLTLAPAVYKSAGGTFKITNGNLTLDGKGDPNAVWIFQAASSLTVGTAGPAGARSIILINGAQAKNVFWYVGSSATINGAGGGIMAGTIIASAGVTFSTAGNAVQTVLNGRALSIVASVTMVNTTINVQ</sequence>
<dbReference type="EMBL" id="JAGFNK010000363">
    <property type="protein sequence ID" value="KAI9451716.1"/>
    <property type="molecule type" value="Genomic_DNA"/>
</dbReference>
<evidence type="ECO:0000313" key="2">
    <source>
        <dbReference type="Proteomes" id="UP001207468"/>
    </source>
</evidence>
<keyword evidence="2" id="KW-1185">Reference proteome</keyword>
<proteinExistence type="predicted"/>
<name>A0ACC0TWI0_9AGAM</name>
<evidence type="ECO:0000313" key="1">
    <source>
        <dbReference type="EMBL" id="KAI9451716.1"/>
    </source>
</evidence>
<comment type="caution">
    <text evidence="1">The sequence shown here is derived from an EMBL/GenBank/DDBJ whole genome shotgun (WGS) entry which is preliminary data.</text>
</comment>
<dbReference type="Proteomes" id="UP001207468">
    <property type="component" value="Unassembled WGS sequence"/>
</dbReference>
<organism evidence="1 2">
    <name type="scientific">Russula earlei</name>
    <dbReference type="NCBI Taxonomy" id="71964"/>
    <lineage>
        <taxon>Eukaryota</taxon>
        <taxon>Fungi</taxon>
        <taxon>Dikarya</taxon>
        <taxon>Basidiomycota</taxon>
        <taxon>Agaricomycotina</taxon>
        <taxon>Agaricomycetes</taxon>
        <taxon>Russulales</taxon>
        <taxon>Russulaceae</taxon>
        <taxon>Russula</taxon>
    </lineage>
</organism>
<protein>
    <submittedName>
        <fullName evidence="1">Uncharacterized protein</fullName>
    </submittedName>
</protein>